<keyword evidence="2" id="KW-1185">Reference proteome</keyword>
<dbReference type="AlphaFoldDB" id="A0AA35LL50"/>
<dbReference type="EMBL" id="OX395143">
    <property type="protein sequence ID" value="CAI5798291.1"/>
    <property type="molecule type" value="Genomic_DNA"/>
</dbReference>
<organism evidence="1 2">
    <name type="scientific">Podarcis lilfordi</name>
    <name type="common">Lilford's wall lizard</name>
    <dbReference type="NCBI Taxonomy" id="74358"/>
    <lineage>
        <taxon>Eukaryota</taxon>
        <taxon>Metazoa</taxon>
        <taxon>Chordata</taxon>
        <taxon>Craniata</taxon>
        <taxon>Vertebrata</taxon>
        <taxon>Euteleostomi</taxon>
        <taxon>Lepidosauria</taxon>
        <taxon>Squamata</taxon>
        <taxon>Bifurcata</taxon>
        <taxon>Unidentata</taxon>
        <taxon>Episquamata</taxon>
        <taxon>Laterata</taxon>
        <taxon>Lacertibaenia</taxon>
        <taxon>Lacertidae</taxon>
        <taxon>Podarcis</taxon>
    </lineage>
</organism>
<evidence type="ECO:0000313" key="2">
    <source>
        <dbReference type="Proteomes" id="UP001178461"/>
    </source>
</evidence>
<protein>
    <submittedName>
        <fullName evidence="1">Uncharacterized protein</fullName>
    </submittedName>
</protein>
<reference evidence="1" key="1">
    <citation type="submission" date="2022-12" db="EMBL/GenBank/DDBJ databases">
        <authorList>
            <person name="Alioto T."/>
            <person name="Alioto T."/>
            <person name="Gomez Garrido J."/>
        </authorList>
    </citation>
    <scope>NUCLEOTIDE SEQUENCE</scope>
</reference>
<accession>A0AA35LL50</accession>
<sequence>MKALLGATLQLLKPLHVPPPLLQLSPAPAGSRSQPRGFRSSLPWLIPFV</sequence>
<proteinExistence type="predicted"/>
<name>A0AA35LL50_9SAUR</name>
<dbReference type="Proteomes" id="UP001178461">
    <property type="component" value="Chromosome 16"/>
</dbReference>
<evidence type="ECO:0000313" key="1">
    <source>
        <dbReference type="EMBL" id="CAI5798291.1"/>
    </source>
</evidence>
<gene>
    <name evidence="1" type="ORF">PODLI_1B041673</name>
</gene>